<sequence>MASPLTSPPLAKAVLYYFPKSIWSQIPLLTLHEKGYGEEEIDLKIVDLSKGLNYEPAYARINPSGTVPCLVVPLEKTLAPGIENKYKALTDSTAIAEFLDKSRSTTSKTHTVSSAPSPMLSPATMASANTSSTIISLLHSSDLEVIKLVTSARNIDELRKKANGLPGATVKIRTETLQHNLETQGANVNVRVKEMWTARLAKYKPIYDVFAAAPKEENELTPEQKTARDEWFSQSDALWEGEVKRLLATLEKEIIGPYALGDQLSLADLHLAAYITRLVTLSGGDGSKSGIDSIAKHASSSAAGGHVTIGPKVRGYWEAIIERESWKKIYGNGIF</sequence>
<dbReference type="OrthoDB" id="412788at2759"/>
<feature type="domain" description="GST N-terminal" evidence="2">
    <location>
        <begin position="11"/>
        <end position="107"/>
    </location>
</feature>
<dbReference type="SUPFAM" id="SSF52833">
    <property type="entry name" value="Thioredoxin-like"/>
    <property type="match status" value="1"/>
</dbReference>
<dbReference type="Gene3D" id="3.40.30.10">
    <property type="entry name" value="Glutaredoxin"/>
    <property type="match status" value="1"/>
</dbReference>
<evidence type="ECO:0000313" key="3">
    <source>
        <dbReference type="EMBL" id="KZS96016.1"/>
    </source>
</evidence>
<keyword evidence="4" id="KW-1185">Reference proteome</keyword>
<dbReference type="CDD" id="cd00299">
    <property type="entry name" value="GST_C_family"/>
    <property type="match status" value="1"/>
</dbReference>
<gene>
    <name evidence="3" type="ORF">SISNIDRAFT_483421</name>
</gene>
<dbReference type="InterPro" id="IPR004045">
    <property type="entry name" value="Glutathione_S-Trfase_N"/>
</dbReference>
<evidence type="ECO:0000256" key="1">
    <source>
        <dbReference type="ARBA" id="ARBA00007409"/>
    </source>
</evidence>
<dbReference type="InterPro" id="IPR036249">
    <property type="entry name" value="Thioredoxin-like_sf"/>
</dbReference>
<dbReference type="InterPro" id="IPR036282">
    <property type="entry name" value="Glutathione-S-Trfase_C_sf"/>
</dbReference>
<dbReference type="PANTHER" id="PTHR44051:SF8">
    <property type="entry name" value="GLUTATHIONE S-TRANSFERASE GSTA"/>
    <property type="match status" value="1"/>
</dbReference>
<dbReference type="AlphaFoldDB" id="A0A164XIJ0"/>
<accession>A0A164XIJ0</accession>
<evidence type="ECO:0000259" key="2">
    <source>
        <dbReference type="PROSITE" id="PS50404"/>
    </source>
</evidence>
<dbReference type="Gene3D" id="1.20.1050.10">
    <property type="match status" value="1"/>
</dbReference>
<dbReference type="EMBL" id="KV419400">
    <property type="protein sequence ID" value="KZS96016.1"/>
    <property type="molecule type" value="Genomic_DNA"/>
</dbReference>
<dbReference type="CDD" id="cd00570">
    <property type="entry name" value="GST_N_family"/>
    <property type="match status" value="1"/>
</dbReference>
<dbReference type="SUPFAM" id="SSF47616">
    <property type="entry name" value="GST C-terminal domain-like"/>
    <property type="match status" value="1"/>
</dbReference>
<name>A0A164XIJ0_9AGAM</name>
<dbReference type="STRING" id="1314777.A0A164XIJ0"/>
<dbReference type="Pfam" id="PF13409">
    <property type="entry name" value="GST_N_2"/>
    <property type="match status" value="1"/>
</dbReference>
<proteinExistence type="inferred from homology"/>
<dbReference type="PROSITE" id="PS50404">
    <property type="entry name" value="GST_NTER"/>
    <property type="match status" value="1"/>
</dbReference>
<dbReference type="Proteomes" id="UP000076722">
    <property type="component" value="Unassembled WGS sequence"/>
</dbReference>
<protein>
    <recommendedName>
        <fullName evidence="2">GST N-terminal domain-containing protein</fullName>
    </recommendedName>
</protein>
<comment type="similarity">
    <text evidence="1">Belongs to the GST superfamily.</text>
</comment>
<evidence type="ECO:0000313" key="4">
    <source>
        <dbReference type="Proteomes" id="UP000076722"/>
    </source>
</evidence>
<organism evidence="3 4">
    <name type="scientific">Sistotremastrum niveocremeum HHB9708</name>
    <dbReference type="NCBI Taxonomy" id="1314777"/>
    <lineage>
        <taxon>Eukaryota</taxon>
        <taxon>Fungi</taxon>
        <taxon>Dikarya</taxon>
        <taxon>Basidiomycota</taxon>
        <taxon>Agaricomycotina</taxon>
        <taxon>Agaricomycetes</taxon>
        <taxon>Sistotremastrales</taxon>
        <taxon>Sistotremastraceae</taxon>
        <taxon>Sertulicium</taxon>
        <taxon>Sertulicium niveocremeum</taxon>
    </lineage>
</organism>
<dbReference type="PANTHER" id="PTHR44051">
    <property type="entry name" value="GLUTATHIONE S-TRANSFERASE-RELATED"/>
    <property type="match status" value="1"/>
</dbReference>
<reference evidence="3 4" key="1">
    <citation type="journal article" date="2016" name="Mol. Biol. Evol.">
        <title>Comparative Genomics of Early-Diverging Mushroom-Forming Fungi Provides Insights into the Origins of Lignocellulose Decay Capabilities.</title>
        <authorList>
            <person name="Nagy L.G."/>
            <person name="Riley R."/>
            <person name="Tritt A."/>
            <person name="Adam C."/>
            <person name="Daum C."/>
            <person name="Floudas D."/>
            <person name="Sun H."/>
            <person name="Yadav J.S."/>
            <person name="Pangilinan J."/>
            <person name="Larsson K.H."/>
            <person name="Matsuura K."/>
            <person name="Barry K."/>
            <person name="Labutti K."/>
            <person name="Kuo R."/>
            <person name="Ohm R.A."/>
            <person name="Bhattacharya S.S."/>
            <person name="Shirouzu T."/>
            <person name="Yoshinaga Y."/>
            <person name="Martin F.M."/>
            <person name="Grigoriev I.V."/>
            <person name="Hibbett D.S."/>
        </authorList>
    </citation>
    <scope>NUCLEOTIDE SEQUENCE [LARGE SCALE GENOMIC DNA]</scope>
    <source>
        <strain evidence="3 4">HHB9708</strain>
    </source>
</reference>